<accession>A0A9W7ASS8</accession>
<feature type="compositionally biased region" description="Basic residues" evidence="11">
    <location>
        <begin position="1"/>
        <end position="11"/>
    </location>
</feature>
<proteinExistence type="inferred from homology"/>
<feature type="region of interest" description="Disordered" evidence="11">
    <location>
        <begin position="386"/>
        <end position="434"/>
    </location>
</feature>
<keyword evidence="7" id="KW-0132">Cell division</keyword>
<keyword evidence="9" id="KW-0226">DNA condensation</keyword>
<keyword evidence="5" id="KW-0158">Chromosome</keyword>
<dbReference type="AlphaFoldDB" id="A0A9W7ASS8"/>
<evidence type="ECO:0000256" key="9">
    <source>
        <dbReference type="ARBA" id="ARBA00023067"/>
    </source>
</evidence>
<dbReference type="EMBL" id="BRXY01000194">
    <property type="protein sequence ID" value="GMH75991.1"/>
    <property type="molecule type" value="Genomic_DNA"/>
</dbReference>
<comment type="caution">
    <text evidence="12">The sequence shown here is derived from an EMBL/GenBank/DDBJ whole genome shotgun (WGS) entry which is preliminary data.</text>
</comment>
<name>A0A9W7ASS8_9STRA</name>
<evidence type="ECO:0000256" key="10">
    <source>
        <dbReference type="ARBA" id="ARBA00023306"/>
    </source>
</evidence>
<evidence type="ECO:0000256" key="7">
    <source>
        <dbReference type="ARBA" id="ARBA00022618"/>
    </source>
</evidence>
<keyword evidence="10" id="KW-0131">Cell cycle</keyword>
<dbReference type="PANTHER" id="PTHR13108">
    <property type="entry name" value="CONDENSIN COMPLEX SUBUNIT 2"/>
    <property type="match status" value="1"/>
</dbReference>
<evidence type="ECO:0000256" key="8">
    <source>
        <dbReference type="ARBA" id="ARBA00022776"/>
    </source>
</evidence>
<evidence type="ECO:0000256" key="5">
    <source>
        <dbReference type="ARBA" id="ARBA00022454"/>
    </source>
</evidence>
<dbReference type="GO" id="GO:0005737">
    <property type="term" value="C:cytoplasm"/>
    <property type="evidence" value="ECO:0007669"/>
    <property type="project" value="UniProtKB-SubCell"/>
</dbReference>
<dbReference type="PANTHER" id="PTHR13108:SF9">
    <property type="entry name" value="CONDENSIN COMPLEX SUBUNIT 2"/>
    <property type="match status" value="1"/>
</dbReference>
<dbReference type="Pfam" id="PF05786">
    <property type="entry name" value="Cnd2"/>
    <property type="match status" value="1"/>
</dbReference>
<dbReference type="GO" id="GO:0007076">
    <property type="term" value="P:mitotic chromosome condensation"/>
    <property type="evidence" value="ECO:0007669"/>
    <property type="project" value="InterPro"/>
</dbReference>
<feature type="compositionally biased region" description="Basic and acidic residues" evidence="11">
    <location>
        <begin position="408"/>
        <end position="418"/>
    </location>
</feature>
<dbReference type="InterPro" id="IPR022816">
    <property type="entry name" value="Condensin_barren_su2"/>
</dbReference>
<feature type="region of interest" description="Disordered" evidence="11">
    <location>
        <begin position="525"/>
        <end position="546"/>
    </location>
</feature>
<dbReference type="GO" id="GO:0051301">
    <property type="term" value="P:cell division"/>
    <property type="evidence" value="ECO:0007669"/>
    <property type="project" value="UniProtKB-KW"/>
</dbReference>
<evidence type="ECO:0000256" key="11">
    <source>
        <dbReference type="SAM" id="MobiDB-lite"/>
    </source>
</evidence>
<keyword evidence="13" id="KW-1185">Reference proteome</keyword>
<sequence length="850" mass="92152">MARLSKGKRLSSARGILAPKGANFNVDDDEEDFSKPGQAGDDDEDMEEMTLDQATAAAAIAKAGVNKPKKAKSKRRRSSVGKFLRLSGRFGEEDEENEVGSDKLGEMYATAIKMNAENKINASNTWSLQLIDNMDKIIAPDLPTPAKKKAARSGPVDENTPAFANRQDDDDDGGALVNFQKASCTLDASVKIYSYRVDDVHTSSYKVLANLNRTEGGDSSDEGGDDSDGEGGKKAAKVAKIRQSVNTLEKNVSALNMNKLDSAFDIDPLFRKMSKTFDEGGAKGMLLANLSVSTDGCGIVFDSKEDESDRKLRTEEMARKIRVENGEEAQKDEEKVTVKKINIGGLRSKLKSLLATTSLSELALVPQLTQLRDEYESLKQEGHVAVQKKKKSKRYANSAEDEASAEQEVVREHAERSHATTALNATGNDDVGFGDNDDEFDGYMAMDDGADNYAGNSFSNDLFDKQNNGGVVNQIIDAIGSAQTEDDGDGRRSSGANAQSYYNLEDVLKGNQGKLGNNWAGAAHWKRGSKARSPTAVSPEGETKKSGKVQSFIDFGKTVDERLFVSVAPKKGRGKNAVPVDPYKQTSAAVTKQNSTANLLPHDSGVGVAQLSRLFLRPNAAVQTNVGGGGAAKQSVGNGSADIFADVEHDTDLGFADDTGGGDFVGGDFGENDNECIGEGNFMESDNYVVEIDGVRKVEKIEVGYATKSKKVDVKKLKRDLWDEINGNECISGVEGEGKDDFVSFSSTVSTLETRQKQEGVSCAYYFICVLHLANEKGLLFTGQDDLKDFKMVRDDGKEPEFGSMPETDISETNVREQREKRIKQGFKMVEDLGDEEEEDSDMSLGEDDE</sequence>
<gene>
    <name evidence="12" type="ORF">TrST_g133</name>
</gene>
<reference evidence="13" key="1">
    <citation type="journal article" date="2023" name="Commun. Biol.">
        <title>Genome analysis of Parmales, the sister group of diatoms, reveals the evolutionary specialization of diatoms from phago-mixotrophs to photoautotrophs.</title>
        <authorList>
            <person name="Ban H."/>
            <person name="Sato S."/>
            <person name="Yoshikawa S."/>
            <person name="Yamada K."/>
            <person name="Nakamura Y."/>
            <person name="Ichinomiya M."/>
            <person name="Sato N."/>
            <person name="Blanc-Mathieu R."/>
            <person name="Endo H."/>
            <person name="Kuwata A."/>
            <person name="Ogata H."/>
        </authorList>
    </citation>
    <scope>NUCLEOTIDE SEQUENCE [LARGE SCALE GENOMIC DNA]</scope>
    <source>
        <strain evidence="13">NIES 3701</strain>
    </source>
</reference>
<feature type="compositionally biased region" description="Acidic residues" evidence="11">
    <location>
        <begin position="832"/>
        <end position="850"/>
    </location>
</feature>
<comment type="similarity">
    <text evidence="3">Belongs to the CND2 (condensin subunit 2) family.</text>
</comment>
<dbReference type="GO" id="GO:0000796">
    <property type="term" value="C:condensin complex"/>
    <property type="evidence" value="ECO:0007669"/>
    <property type="project" value="InterPro"/>
</dbReference>
<keyword evidence="6" id="KW-0963">Cytoplasm</keyword>
<evidence type="ECO:0000313" key="13">
    <source>
        <dbReference type="Proteomes" id="UP001165085"/>
    </source>
</evidence>
<feature type="region of interest" description="Disordered" evidence="11">
    <location>
        <begin position="1"/>
        <end position="47"/>
    </location>
</feature>
<feature type="region of interest" description="Disordered" evidence="11">
    <location>
        <begin position="797"/>
        <end position="850"/>
    </location>
</feature>
<evidence type="ECO:0000256" key="6">
    <source>
        <dbReference type="ARBA" id="ARBA00022490"/>
    </source>
</evidence>
<keyword evidence="8" id="KW-0498">Mitosis</keyword>
<feature type="region of interest" description="Disordered" evidence="11">
    <location>
        <begin position="213"/>
        <end position="235"/>
    </location>
</feature>
<evidence type="ECO:0000313" key="12">
    <source>
        <dbReference type="EMBL" id="GMH75991.1"/>
    </source>
</evidence>
<comment type="subcellular location">
    <subcellularLocation>
        <location evidence="1">Chromosome</location>
    </subcellularLocation>
    <subcellularLocation>
        <location evidence="2">Cytoplasm</location>
    </subcellularLocation>
</comment>
<feature type="region of interest" description="Disordered" evidence="11">
    <location>
        <begin position="145"/>
        <end position="171"/>
    </location>
</feature>
<evidence type="ECO:0000256" key="4">
    <source>
        <dbReference type="ARBA" id="ARBA00016065"/>
    </source>
</evidence>
<dbReference type="GO" id="GO:0003682">
    <property type="term" value="F:chromatin binding"/>
    <property type="evidence" value="ECO:0007669"/>
    <property type="project" value="TreeGrafter"/>
</dbReference>
<evidence type="ECO:0000256" key="3">
    <source>
        <dbReference type="ARBA" id="ARBA00009471"/>
    </source>
</evidence>
<dbReference type="OrthoDB" id="362021at2759"/>
<protein>
    <recommendedName>
        <fullName evidence="4">Condensin complex subunit 2</fullName>
    </recommendedName>
</protein>
<dbReference type="Proteomes" id="UP001165085">
    <property type="component" value="Unassembled WGS sequence"/>
</dbReference>
<organism evidence="12 13">
    <name type="scientific">Triparma strigata</name>
    <dbReference type="NCBI Taxonomy" id="1606541"/>
    <lineage>
        <taxon>Eukaryota</taxon>
        <taxon>Sar</taxon>
        <taxon>Stramenopiles</taxon>
        <taxon>Ochrophyta</taxon>
        <taxon>Bolidophyceae</taxon>
        <taxon>Parmales</taxon>
        <taxon>Triparmaceae</taxon>
        <taxon>Triparma</taxon>
    </lineage>
</organism>
<evidence type="ECO:0000256" key="1">
    <source>
        <dbReference type="ARBA" id="ARBA00004286"/>
    </source>
</evidence>
<evidence type="ECO:0000256" key="2">
    <source>
        <dbReference type="ARBA" id="ARBA00004496"/>
    </source>
</evidence>
<feature type="compositionally biased region" description="Acidic residues" evidence="11">
    <location>
        <begin position="218"/>
        <end position="229"/>
    </location>
</feature>